<accession>A0ABU5F627</accession>
<reference evidence="3" key="1">
    <citation type="journal article" date="2023" name="Mar. Drugs">
        <title>Gemmata algarum, a Novel Planctomycete Isolated from an Algal Mat, Displays Antimicrobial Activity.</title>
        <authorList>
            <person name="Kumar G."/>
            <person name="Kallscheuer N."/>
            <person name="Kashif M."/>
            <person name="Ahamad S."/>
            <person name="Jagadeeshwari U."/>
            <person name="Pannikurungottu S."/>
            <person name="Haufschild T."/>
            <person name="Kabuu M."/>
            <person name="Sasikala C."/>
            <person name="Jogler C."/>
            <person name="Ramana C."/>
        </authorList>
    </citation>
    <scope>NUCLEOTIDE SEQUENCE [LARGE SCALE GENOMIC DNA]</scope>
    <source>
        <strain evidence="3">JC673</strain>
    </source>
</reference>
<comment type="caution">
    <text evidence="2">The sequence shown here is derived from an EMBL/GenBank/DDBJ whole genome shotgun (WGS) entry which is preliminary data.</text>
</comment>
<keyword evidence="1" id="KW-0732">Signal</keyword>
<keyword evidence="3" id="KW-1185">Reference proteome</keyword>
<feature type="chain" id="PRO_5047062207" evidence="1">
    <location>
        <begin position="28"/>
        <end position="151"/>
    </location>
</feature>
<gene>
    <name evidence="2" type="ORF">R5W23_002606</name>
</gene>
<protein>
    <submittedName>
        <fullName evidence="2">Uncharacterized protein</fullName>
    </submittedName>
</protein>
<name>A0ABU5F627_9BACT</name>
<evidence type="ECO:0000313" key="2">
    <source>
        <dbReference type="EMBL" id="MDY3561329.1"/>
    </source>
</evidence>
<feature type="signal peptide" evidence="1">
    <location>
        <begin position="1"/>
        <end position="27"/>
    </location>
</feature>
<dbReference type="EMBL" id="JAXBLV010000191">
    <property type="protein sequence ID" value="MDY3561329.1"/>
    <property type="molecule type" value="Genomic_DNA"/>
</dbReference>
<dbReference type="Proteomes" id="UP001272242">
    <property type="component" value="Unassembled WGS sequence"/>
</dbReference>
<sequence length="151" mass="15828">MLRRQFRFRLAMMVLLCLGCVYCSSNASGAAAVAGVSFNPLPSPGANKGSYTVGLTWANCGNNIGSLTVNLWTAKKAKLVDQPTLMATQQNPILPQGTHSWNRTGIASGTVISIAEGIVFDNTPNNAQVIATTGPLDATSFPVPFNGCTIP</sequence>
<proteinExistence type="predicted"/>
<dbReference type="RefSeq" id="WP_320687763.1">
    <property type="nucleotide sequence ID" value="NZ_JAXBLV010000191.1"/>
</dbReference>
<evidence type="ECO:0000313" key="3">
    <source>
        <dbReference type="Proteomes" id="UP001272242"/>
    </source>
</evidence>
<evidence type="ECO:0000256" key="1">
    <source>
        <dbReference type="SAM" id="SignalP"/>
    </source>
</evidence>
<organism evidence="2 3">
    <name type="scientific">Gemmata algarum</name>
    <dbReference type="NCBI Taxonomy" id="2975278"/>
    <lineage>
        <taxon>Bacteria</taxon>
        <taxon>Pseudomonadati</taxon>
        <taxon>Planctomycetota</taxon>
        <taxon>Planctomycetia</taxon>
        <taxon>Gemmatales</taxon>
        <taxon>Gemmataceae</taxon>
        <taxon>Gemmata</taxon>
    </lineage>
</organism>